<sequence length="176" mass="20403">MLRDEANSGEFSTKRVENLLTLLDGSYTQGLFAKIVRKRLHSLLKDYEANMPILKSWVLNEASNDSALQEGGTFLHTLWRKIQAVVTPLLAYLVSIIDRDCNMDLLREDEEHIGNLWLEIFGNKEMLSLPYVRVENKVFMVQSHVTGGHTMFCRLPFSWWIKEFLDGLMMQASRHQ</sequence>
<dbReference type="GO" id="GO:0005730">
    <property type="term" value="C:nucleolus"/>
    <property type="evidence" value="ECO:0007669"/>
    <property type="project" value="TreeGrafter"/>
</dbReference>
<dbReference type="InterPro" id="IPR031248">
    <property type="entry name" value="RNF213"/>
</dbReference>
<organism evidence="1 2">
    <name type="scientific">Oreochromis aureus</name>
    <name type="common">Israeli tilapia</name>
    <name type="synonym">Chromis aureus</name>
    <dbReference type="NCBI Taxonomy" id="47969"/>
    <lineage>
        <taxon>Eukaryota</taxon>
        <taxon>Metazoa</taxon>
        <taxon>Chordata</taxon>
        <taxon>Craniata</taxon>
        <taxon>Vertebrata</taxon>
        <taxon>Euteleostomi</taxon>
        <taxon>Actinopterygii</taxon>
        <taxon>Neopterygii</taxon>
        <taxon>Teleostei</taxon>
        <taxon>Neoteleostei</taxon>
        <taxon>Acanthomorphata</taxon>
        <taxon>Ovalentaria</taxon>
        <taxon>Cichlomorphae</taxon>
        <taxon>Cichliformes</taxon>
        <taxon>Cichlidae</taxon>
        <taxon>African cichlids</taxon>
        <taxon>Pseudocrenilabrinae</taxon>
        <taxon>Oreochromini</taxon>
        <taxon>Oreochromis</taxon>
    </lineage>
</organism>
<proteinExistence type="predicted"/>
<dbReference type="GO" id="GO:0005829">
    <property type="term" value="C:cytosol"/>
    <property type="evidence" value="ECO:0007669"/>
    <property type="project" value="TreeGrafter"/>
</dbReference>
<reference evidence="1" key="2">
    <citation type="submission" date="2025-08" db="UniProtKB">
        <authorList>
            <consortium name="Ensembl"/>
        </authorList>
    </citation>
    <scope>IDENTIFICATION</scope>
</reference>
<name>A0AAZ1XGE2_OREAU</name>
<keyword evidence="2" id="KW-1185">Reference proteome</keyword>
<dbReference type="AlphaFoldDB" id="A0AAZ1XGE2"/>
<dbReference type="GO" id="GO:0004842">
    <property type="term" value="F:ubiquitin-protein transferase activity"/>
    <property type="evidence" value="ECO:0007669"/>
    <property type="project" value="InterPro"/>
</dbReference>
<reference evidence="2" key="1">
    <citation type="submission" date="2020-03" db="EMBL/GenBank/DDBJ databases">
        <title>Evolution of repeat sequences and sex chromosomes of tilapia species revealed by chromosome-level genomes.</title>
        <authorList>
            <person name="Xu L."/>
            <person name="Tao W."/>
            <person name="Wang D."/>
            <person name="Zhou Q."/>
        </authorList>
    </citation>
    <scope>NUCLEOTIDE SEQUENCE [LARGE SCALE GENOMIC DNA]</scope>
    <source>
        <strain evidence="2">Israel</strain>
    </source>
</reference>
<evidence type="ECO:0000313" key="1">
    <source>
        <dbReference type="Ensembl" id="ENSOABP00000066714.1"/>
    </source>
</evidence>
<evidence type="ECO:0000313" key="2">
    <source>
        <dbReference type="Proteomes" id="UP000472276"/>
    </source>
</evidence>
<dbReference type="GO" id="GO:0016020">
    <property type="term" value="C:membrane"/>
    <property type="evidence" value="ECO:0007669"/>
    <property type="project" value="TreeGrafter"/>
</dbReference>
<dbReference type="GO" id="GO:0006511">
    <property type="term" value="P:ubiquitin-dependent protein catabolic process"/>
    <property type="evidence" value="ECO:0007669"/>
    <property type="project" value="TreeGrafter"/>
</dbReference>
<reference evidence="1" key="3">
    <citation type="submission" date="2025-09" db="UniProtKB">
        <authorList>
            <consortium name="Ensembl"/>
        </authorList>
    </citation>
    <scope>IDENTIFICATION</scope>
</reference>
<dbReference type="Proteomes" id="UP000472276">
    <property type="component" value="Unassembled WGS sequence"/>
</dbReference>
<accession>A0AAZ1XGE2</accession>
<dbReference type="GO" id="GO:0016887">
    <property type="term" value="F:ATP hydrolysis activity"/>
    <property type="evidence" value="ECO:0007669"/>
    <property type="project" value="InterPro"/>
</dbReference>
<dbReference type="PANTHER" id="PTHR22605">
    <property type="entry name" value="RZ-TYPE DOMAIN-CONTAINING PROTEIN"/>
    <property type="match status" value="1"/>
</dbReference>
<dbReference type="GO" id="GO:0002040">
    <property type="term" value="P:sprouting angiogenesis"/>
    <property type="evidence" value="ECO:0007669"/>
    <property type="project" value="TreeGrafter"/>
</dbReference>
<dbReference type="Ensembl" id="ENSOABT00000068135.1">
    <property type="protein sequence ID" value="ENSOABP00000066714.1"/>
    <property type="gene ID" value="ENSOABG00000032170.1"/>
</dbReference>
<dbReference type="PANTHER" id="PTHR22605:SF16">
    <property type="entry name" value="E3 UBIQUITIN-PROTEIN LIGASE RNF213"/>
    <property type="match status" value="1"/>
</dbReference>
<protein>
    <submittedName>
        <fullName evidence="1">Uncharacterized protein</fullName>
    </submittedName>
</protein>
<dbReference type="GO" id="GO:2000051">
    <property type="term" value="P:negative regulation of non-canonical Wnt signaling pathway"/>
    <property type="evidence" value="ECO:0007669"/>
    <property type="project" value="TreeGrafter"/>
</dbReference>